<dbReference type="EMBL" id="RXMA01000003">
    <property type="protein sequence ID" value="RTR22916.1"/>
    <property type="molecule type" value="Genomic_DNA"/>
</dbReference>
<reference evidence="2 3" key="1">
    <citation type="submission" date="2018-12" db="EMBL/GenBank/DDBJ databases">
        <authorList>
            <person name="Yang Y."/>
        </authorList>
    </citation>
    <scope>NUCLEOTIDE SEQUENCE [LARGE SCALE GENOMIC DNA]</scope>
    <source>
        <strain evidence="2 3">L-25-5w-1</strain>
    </source>
</reference>
<protein>
    <submittedName>
        <fullName evidence="2">Type VI secretion system baseplate subunit TssE</fullName>
    </submittedName>
</protein>
<sequence>MAVSGPRATQGVRAPLFDRLAAPNGADGRRDPRLLDRDGLLASIRRELDRLLNTRTPLAADQLGQRPRGTLDYGIPDLSLFWPFDADSESRLATLMTSTIAAFEPRLLRPSVALERVGNERSRLRARVTGAIALDEVVESVSFPILLSDSVGDGDER</sequence>
<dbReference type="NCBIfam" id="TIGR03357">
    <property type="entry name" value="VI_zyme"/>
    <property type="match status" value="1"/>
</dbReference>
<dbReference type="Proteomes" id="UP000277007">
    <property type="component" value="Unassembled WGS sequence"/>
</dbReference>
<dbReference type="InterPro" id="IPR053176">
    <property type="entry name" value="T6SS_TssE1-like"/>
</dbReference>
<dbReference type="InterPro" id="IPR017737">
    <property type="entry name" value="TssE1-like"/>
</dbReference>
<evidence type="ECO:0000259" key="1">
    <source>
        <dbReference type="Pfam" id="PF04965"/>
    </source>
</evidence>
<keyword evidence="3" id="KW-1185">Reference proteome</keyword>
<gene>
    <name evidence="2" type="primary">tssE</name>
    <name evidence="2" type="ORF">EJ903_04885</name>
</gene>
<dbReference type="SUPFAM" id="SSF160719">
    <property type="entry name" value="gpW/gp25-like"/>
    <property type="match status" value="1"/>
</dbReference>
<dbReference type="AlphaFoldDB" id="A0A431VKP4"/>
<comment type="caution">
    <text evidence="2">The sequence shown here is derived from an EMBL/GenBank/DDBJ whole genome shotgun (WGS) entry which is preliminary data.</text>
</comment>
<feature type="domain" description="IraD/Gp25-like" evidence="1">
    <location>
        <begin position="40"/>
        <end position="133"/>
    </location>
</feature>
<accession>A0A431VKP4</accession>
<dbReference type="Gene3D" id="3.10.450.40">
    <property type="match status" value="1"/>
</dbReference>
<dbReference type="PANTHER" id="PTHR38595">
    <property type="entry name" value="CYTOPLASMIC PROTEIN-RELATED"/>
    <property type="match status" value="1"/>
</dbReference>
<dbReference type="InterPro" id="IPR007048">
    <property type="entry name" value="IraD/Gp25-like"/>
</dbReference>
<name>A0A431VKP4_9PROT</name>
<evidence type="ECO:0000313" key="2">
    <source>
        <dbReference type="EMBL" id="RTR22916.1"/>
    </source>
</evidence>
<dbReference type="Pfam" id="PF04965">
    <property type="entry name" value="GPW_gp25"/>
    <property type="match status" value="1"/>
</dbReference>
<evidence type="ECO:0000313" key="3">
    <source>
        <dbReference type="Proteomes" id="UP000277007"/>
    </source>
</evidence>
<organism evidence="2 3">
    <name type="scientific">Azospirillum griseum</name>
    <dbReference type="NCBI Taxonomy" id="2496639"/>
    <lineage>
        <taxon>Bacteria</taxon>
        <taxon>Pseudomonadati</taxon>
        <taxon>Pseudomonadota</taxon>
        <taxon>Alphaproteobacteria</taxon>
        <taxon>Rhodospirillales</taxon>
        <taxon>Azospirillaceae</taxon>
        <taxon>Azospirillum</taxon>
    </lineage>
</organism>
<proteinExistence type="predicted"/>
<dbReference type="PANTHER" id="PTHR38595:SF1">
    <property type="entry name" value="TYPE VI SECRETION SYSTEM COMPONENT TSSE1"/>
    <property type="match status" value="1"/>
</dbReference>